<keyword evidence="2" id="KW-1185">Reference proteome</keyword>
<accession>A0A8H4QU59</accession>
<proteinExistence type="predicted"/>
<dbReference type="Proteomes" id="UP000521872">
    <property type="component" value="Unassembled WGS sequence"/>
</dbReference>
<protein>
    <submittedName>
        <fullName evidence="1">Uncharacterized protein</fullName>
    </submittedName>
</protein>
<gene>
    <name evidence="1" type="ORF">D9613_006391</name>
</gene>
<evidence type="ECO:0000313" key="1">
    <source>
        <dbReference type="EMBL" id="KAF4617243.1"/>
    </source>
</evidence>
<reference evidence="1 2" key="1">
    <citation type="submission" date="2019-12" db="EMBL/GenBank/DDBJ databases">
        <authorList>
            <person name="Floudas D."/>
            <person name="Bentzer J."/>
            <person name="Ahren D."/>
            <person name="Johansson T."/>
            <person name="Persson P."/>
            <person name="Tunlid A."/>
        </authorList>
    </citation>
    <scope>NUCLEOTIDE SEQUENCE [LARGE SCALE GENOMIC DNA]</scope>
    <source>
        <strain evidence="1 2">CBS 102.39</strain>
    </source>
</reference>
<organism evidence="1 2">
    <name type="scientific">Agrocybe pediades</name>
    <dbReference type="NCBI Taxonomy" id="84607"/>
    <lineage>
        <taxon>Eukaryota</taxon>
        <taxon>Fungi</taxon>
        <taxon>Dikarya</taxon>
        <taxon>Basidiomycota</taxon>
        <taxon>Agaricomycotina</taxon>
        <taxon>Agaricomycetes</taxon>
        <taxon>Agaricomycetidae</taxon>
        <taxon>Agaricales</taxon>
        <taxon>Agaricineae</taxon>
        <taxon>Strophariaceae</taxon>
        <taxon>Agrocybe</taxon>
    </lineage>
</organism>
<dbReference type="PANTHER" id="PTHR42815:SF2">
    <property type="entry name" value="FAD-BINDING, PUTATIVE (AFU_ORTHOLOGUE AFUA_6G07600)-RELATED"/>
    <property type="match status" value="1"/>
</dbReference>
<dbReference type="PANTHER" id="PTHR42815">
    <property type="entry name" value="FAD-BINDING, PUTATIVE (AFU_ORTHOLOGUE AFUA_6G07600)-RELATED"/>
    <property type="match status" value="1"/>
</dbReference>
<dbReference type="AlphaFoldDB" id="A0A8H4QU59"/>
<comment type="caution">
    <text evidence="1">The sequence shown here is derived from an EMBL/GenBank/DDBJ whole genome shotgun (WGS) entry which is preliminary data.</text>
</comment>
<sequence length="149" mass="16991">MTAEERLPDDVIQFILNANSSILGTVYEAPEEDTLVHSSRLGANHRGEKPDFLRIKPSDGRTTVLPDYSGERIMTSLGNIEVAFLQLLPSYLSTPATFFTSPDERRTYMATRLELCMPLQNLLTEIYFMGTLSCEMPFQLDRHLEFRLN</sequence>
<evidence type="ECO:0000313" key="2">
    <source>
        <dbReference type="Proteomes" id="UP000521872"/>
    </source>
</evidence>
<dbReference type="EMBL" id="JAACJL010000030">
    <property type="protein sequence ID" value="KAF4617243.1"/>
    <property type="molecule type" value="Genomic_DNA"/>
</dbReference>
<name>A0A8H4QU59_9AGAR</name>